<reference evidence="4" key="1">
    <citation type="submission" date="2017-10" db="EMBL/GenBank/DDBJ databases">
        <title>Rapid genome shrinkage in a self-fertile nematode reveals novel sperm competition proteins.</title>
        <authorList>
            <person name="Yin D."/>
            <person name="Schwarz E.M."/>
            <person name="Thomas C.G."/>
            <person name="Felde R.L."/>
            <person name="Korf I.F."/>
            <person name="Cutter A.D."/>
            <person name="Schartner C.M."/>
            <person name="Ralston E.J."/>
            <person name="Meyer B.J."/>
            <person name="Haag E.S."/>
        </authorList>
    </citation>
    <scope>NUCLEOTIDE SEQUENCE [LARGE SCALE GENOMIC DNA]</scope>
    <source>
        <strain evidence="4">JU1422</strain>
    </source>
</reference>
<dbReference type="STRING" id="1611254.A0A2G5TQW4"/>
<keyword evidence="4" id="KW-1185">Reference proteome</keyword>
<sequence length="296" mass="34141">MNEAIVKEEVIEETCNSTFKNGEYVDVKEEEIDQKPEYLLEKEIKAEMDDDYFENNNSDEFPEDVKPEPKESDSEKVPTYVTRLECGVCQKMMPINLIKFINSNDEKTVLSENFKIEGSLKLKSPFVCYSHIQTIIDKYAGKLKFASTPFEQRLLSFITRNKRLVKCKCSKSRRRICQICDKIKDNSQLYQIGSKNNRMVIMIGCILRGTLSVEQAMPYITNKTGVTCYSHCKESIDMIFEVLGVRSIEEFSKCFTLIMDNLVDIGKTVDSNFTIDTFILAFKSLFTKNQKLLSNL</sequence>
<dbReference type="PANTHER" id="PTHR22716:SF1">
    <property type="entry name" value="ETS CLASS TRANSCRIPTION FACTOR-RELATED"/>
    <property type="match status" value="1"/>
</dbReference>
<evidence type="ECO:0000256" key="1">
    <source>
        <dbReference type="SAM" id="MobiDB-lite"/>
    </source>
</evidence>
<proteinExistence type="predicted"/>
<dbReference type="AlphaFoldDB" id="A0A2G5TQW4"/>
<feature type="compositionally biased region" description="Basic and acidic residues" evidence="1">
    <location>
        <begin position="63"/>
        <end position="74"/>
    </location>
</feature>
<gene>
    <name evidence="3" type="primary">Cnig_chr_V.g21154</name>
    <name evidence="3" type="ORF">B9Z55_021154</name>
</gene>
<evidence type="ECO:0000313" key="3">
    <source>
        <dbReference type="EMBL" id="PIC29633.1"/>
    </source>
</evidence>
<accession>A0A2G5TQW4</accession>
<dbReference type="GO" id="GO:0040027">
    <property type="term" value="P:negative regulation of vulval development"/>
    <property type="evidence" value="ECO:0007669"/>
    <property type="project" value="InterPro"/>
</dbReference>
<dbReference type="InterPro" id="IPR040129">
    <property type="entry name" value="Lin-15B-like"/>
</dbReference>
<dbReference type="InterPro" id="IPR057432">
    <property type="entry name" value="Lin-15A/B-like_dom"/>
</dbReference>
<dbReference type="PANTHER" id="PTHR22716">
    <property type="entry name" value="ETS CLASS TRANSCRIPTION FACTOR-RELATED-RELATED"/>
    <property type="match status" value="1"/>
</dbReference>
<protein>
    <recommendedName>
        <fullName evidence="2">Lin-15A/B-like domain-containing protein</fullName>
    </recommendedName>
</protein>
<name>A0A2G5TQW4_9PELO</name>
<evidence type="ECO:0000259" key="2">
    <source>
        <dbReference type="Pfam" id="PF25375"/>
    </source>
</evidence>
<comment type="caution">
    <text evidence="3">The sequence shown here is derived from an EMBL/GenBank/DDBJ whole genome shotgun (WGS) entry which is preliminary data.</text>
</comment>
<dbReference type="Proteomes" id="UP000230233">
    <property type="component" value="Chromosome V"/>
</dbReference>
<organism evidence="3 4">
    <name type="scientific">Caenorhabditis nigoni</name>
    <dbReference type="NCBI Taxonomy" id="1611254"/>
    <lineage>
        <taxon>Eukaryota</taxon>
        <taxon>Metazoa</taxon>
        <taxon>Ecdysozoa</taxon>
        <taxon>Nematoda</taxon>
        <taxon>Chromadorea</taxon>
        <taxon>Rhabditida</taxon>
        <taxon>Rhabditina</taxon>
        <taxon>Rhabditomorpha</taxon>
        <taxon>Rhabditoidea</taxon>
        <taxon>Rhabditidae</taxon>
        <taxon>Peloderinae</taxon>
        <taxon>Caenorhabditis</taxon>
    </lineage>
</organism>
<evidence type="ECO:0000313" key="4">
    <source>
        <dbReference type="Proteomes" id="UP000230233"/>
    </source>
</evidence>
<dbReference type="EMBL" id="PDUG01000005">
    <property type="protein sequence ID" value="PIC29633.1"/>
    <property type="molecule type" value="Genomic_DNA"/>
</dbReference>
<feature type="domain" description="Lin-15A/B-like" evidence="2">
    <location>
        <begin position="174"/>
        <end position="292"/>
    </location>
</feature>
<feature type="region of interest" description="Disordered" evidence="1">
    <location>
        <begin position="51"/>
        <end position="74"/>
    </location>
</feature>
<dbReference type="Pfam" id="PF25375">
    <property type="entry name" value="Lin-15B"/>
    <property type="match status" value="1"/>
</dbReference>